<evidence type="ECO:0000256" key="1">
    <source>
        <dbReference type="ARBA" id="ARBA00022485"/>
    </source>
</evidence>
<keyword evidence="9" id="KW-1185">Reference proteome</keyword>
<dbReference type="STRING" id="545694.TREPR_0611"/>
<dbReference type="RefSeq" id="WP_015709413.1">
    <property type="nucleotide sequence ID" value="NC_015578.1"/>
</dbReference>
<feature type="binding site" evidence="6">
    <location>
        <position position="330"/>
    </location>
    <ligand>
        <name>[4Fe-4S] cluster</name>
        <dbReference type="ChEBI" id="CHEBI:49883"/>
        <note>4Fe-4S-S-AdoMet</note>
    </ligand>
</feature>
<keyword evidence="2 6" id="KW-0949">S-adenosyl-L-methionine</keyword>
<dbReference type="InterPro" id="IPR022946">
    <property type="entry name" value="UPF0313"/>
</dbReference>
<dbReference type="Gene3D" id="3.80.30.20">
    <property type="entry name" value="tm_1862 like domain"/>
    <property type="match status" value="1"/>
</dbReference>
<protein>
    <submittedName>
        <fullName evidence="8">Radical SAM N-domain protein</fullName>
    </submittedName>
</protein>
<feature type="binding site" evidence="6">
    <location>
        <position position="327"/>
    </location>
    <ligand>
        <name>[4Fe-4S] cluster</name>
        <dbReference type="ChEBI" id="CHEBI:49883"/>
        <note>4Fe-4S-S-AdoMet</note>
    </ligand>
</feature>
<comment type="similarity">
    <text evidence="6">Belongs to the UPF0313 family.</text>
</comment>
<dbReference type="KEGG" id="tpi:TREPR_0611"/>
<organism evidence="8 9">
    <name type="scientific">Treponema primitia (strain ATCC BAA-887 / DSM 12427 / ZAS-2)</name>
    <dbReference type="NCBI Taxonomy" id="545694"/>
    <lineage>
        <taxon>Bacteria</taxon>
        <taxon>Pseudomonadati</taxon>
        <taxon>Spirochaetota</taxon>
        <taxon>Spirochaetia</taxon>
        <taxon>Spirochaetales</taxon>
        <taxon>Treponemataceae</taxon>
        <taxon>Treponema</taxon>
    </lineage>
</organism>
<evidence type="ECO:0000256" key="2">
    <source>
        <dbReference type="ARBA" id="ARBA00022691"/>
    </source>
</evidence>
<feature type="domain" description="Radical SAM core" evidence="7">
    <location>
        <begin position="309"/>
        <end position="582"/>
    </location>
</feature>
<dbReference type="Proteomes" id="UP000009223">
    <property type="component" value="Chromosome"/>
</dbReference>
<dbReference type="Pfam" id="PF11842">
    <property type="entry name" value="DUF3362"/>
    <property type="match status" value="1"/>
</dbReference>
<gene>
    <name evidence="8" type="ordered locus">TREPR_0611</name>
</gene>
<dbReference type="InterPro" id="IPR006638">
    <property type="entry name" value="Elp3/MiaA/NifB-like_rSAM"/>
</dbReference>
<evidence type="ECO:0000259" key="7">
    <source>
        <dbReference type="PROSITE" id="PS51918"/>
    </source>
</evidence>
<dbReference type="Pfam" id="PF08497">
    <property type="entry name" value="Radical_SAM_N"/>
    <property type="match status" value="1"/>
</dbReference>
<dbReference type="EMBL" id="CP001843">
    <property type="protein sequence ID" value="AEF85092.1"/>
    <property type="molecule type" value="Genomic_DNA"/>
</dbReference>
<dbReference type="eggNOG" id="COG1032">
    <property type="taxonomic scope" value="Bacteria"/>
</dbReference>
<dbReference type="InterPro" id="IPR023404">
    <property type="entry name" value="rSAM_horseshoe"/>
</dbReference>
<evidence type="ECO:0000256" key="4">
    <source>
        <dbReference type="ARBA" id="ARBA00023004"/>
    </source>
</evidence>
<dbReference type="InterPro" id="IPR013704">
    <property type="entry name" value="UPF0313_N"/>
</dbReference>
<keyword evidence="1 6" id="KW-0004">4Fe-4S</keyword>
<dbReference type="Pfam" id="PF04055">
    <property type="entry name" value="Radical_SAM"/>
    <property type="match status" value="1"/>
</dbReference>
<evidence type="ECO:0000313" key="9">
    <source>
        <dbReference type="Proteomes" id="UP000009223"/>
    </source>
</evidence>
<dbReference type="NCBIfam" id="TIGR03904">
    <property type="entry name" value="SAM_YgiQ"/>
    <property type="match status" value="1"/>
</dbReference>
<keyword evidence="5 6" id="KW-0411">Iron-sulfur</keyword>
<keyword evidence="4 6" id="KW-0408">Iron</keyword>
<evidence type="ECO:0000313" key="8">
    <source>
        <dbReference type="EMBL" id="AEF85092.1"/>
    </source>
</evidence>
<dbReference type="GO" id="GO:0051539">
    <property type="term" value="F:4 iron, 4 sulfur cluster binding"/>
    <property type="evidence" value="ECO:0007669"/>
    <property type="project" value="UniProtKB-KW"/>
</dbReference>
<dbReference type="InterPro" id="IPR007197">
    <property type="entry name" value="rSAM"/>
</dbReference>
<dbReference type="SUPFAM" id="SSF102114">
    <property type="entry name" value="Radical SAM enzymes"/>
    <property type="match status" value="1"/>
</dbReference>
<comment type="cofactor">
    <cofactor evidence="6">
        <name>[4Fe-4S] cluster</name>
        <dbReference type="ChEBI" id="CHEBI:49883"/>
    </cofactor>
    <text evidence="6">Binds 1 [4Fe-4S] cluster. The cluster is coordinated with 3 cysteines and an exchangeable S-adenosyl-L-methionine.</text>
</comment>
<dbReference type="GO" id="GO:0005506">
    <property type="term" value="F:iron ion binding"/>
    <property type="evidence" value="ECO:0007669"/>
    <property type="project" value="UniProtKB-UniRule"/>
</dbReference>
<reference evidence="9" key="1">
    <citation type="submission" date="2009-12" db="EMBL/GenBank/DDBJ databases">
        <title>Complete sequence of Treponema primitia strain ZAS-2.</title>
        <authorList>
            <person name="Tetu S.G."/>
            <person name="Matson E."/>
            <person name="Ren Q."/>
            <person name="Seshadri R."/>
            <person name="Elbourne L."/>
            <person name="Hassan K.A."/>
            <person name="Durkin A."/>
            <person name="Radune D."/>
            <person name="Mohamoud Y."/>
            <person name="Shay R."/>
            <person name="Jin S."/>
            <person name="Zhang X."/>
            <person name="Lucey K."/>
            <person name="Ballor N.R."/>
            <person name="Ottesen E."/>
            <person name="Rosenthal R."/>
            <person name="Allen A."/>
            <person name="Leadbetter J.R."/>
            <person name="Paulsen I.T."/>
        </authorList>
    </citation>
    <scope>NUCLEOTIDE SEQUENCE [LARGE SCALE GENOMIC DNA]</scope>
    <source>
        <strain evidence="9">ATCC BAA-887 / DSM 12427 / ZAS-2</strain>
    </source>
</reference>
<evidence type="ECO:0000256" key="5">
    <source>
        <dbReference type="ARBA" id="ARBA00023014"/>
    </source>
</evidence>
<dbReference type="SMART" id="SM00729">
    <property type="entry name" value="Elp3"/>
    <property type="match status" value="1"/>
</dbReference>
<name>F5YKN1_TREPZ</name>
<dbReference type="PANTHER" id="PTHR32331">
    <property type="entry name" value="UPF0313 PROTEIN YGIQ"/>
    <property type="match status" value="1"/>
</dbReference>
<dbReference type="AlphaFoldDB" id="F5YKN1"/>
<dbReference type="InterPro" id="IPR058240">
    <property type="entry name" value="rSAM_sf"/>
</dbReference>
<evidence type="ECO:0000256" key="6">
    <source>
        <dbReference type="HAMAP-Rule" id="MF_01251"/>
    </source>
</evidence>
<dbReference type="PANTHER" id="PTHR32331:SF0">
    <property type="entry name" value="UPF0313 PROTEIN YGIQ"/>
    <property type="match status" value="1"/>
</dbReference>
<dbReference type="SFLD" id="SFLDG01069">
    <property type="entry name" value="UPF0313"/>
    <property type="match status" value="1"/>
</dbReference>
<reference evidence="8 9" key="2">
    <citation type="journal article" date="2011" name="ISME J.">
        <title>RNA-seq reveals cooperative metabolic interactions between two termite-gut spirochete species in co-culture.</title>
        <authorList>
            <person name="Rosenthal A.Z."/>
            <person name="Matson E.G."/>
            <person name="Eldar A."/>
            <person name="Leadbetter J.R."/>
        </authorList>
    </citation>
    <scope>NUCLEOTIDE SEQUENCE [LARGE SCALE GENOMIC DNA]</scope>
    <source>
        <strain evidence="9">ATCC BAA-887 / DSM 12427 / ZAS-2</strain>
    </source>
</reference>
<accession>F5YKN1</accession>
<dbReference type="SFLD" id="SFLDG01082">
    <property type="entry name" value="B12-binding_domain_containing"/>
    <property type="match status" value="1"/>
</dbReference>
<dbReference type="HOGENOM" id="CLU_018288_2_0_12"/>
<dbReference type="GO" id="GO:0003824">
    <property type="term" value="F:catalytic activity"/>
    <property type="evidence" value="ECO:0007669"/>
    <property type="project" value="InterPro"/>
</dbReference>
<dbReference type="HAMAP" id="MF_01251">
    <property type="entry name" value="UPF0313"/>
    <property type="match status" value="1"/>
</dbReference>
<dbReference type="SFLD" id="SFLDS00029">
    <property type="entry name" value="Radical_SAM"/>
    <property type="match status" value="1"/>
</dbReference>
<dbReference type="PROSITE" id="PS51918">
    <property type="entry name" value="RADICAL_SAM"/>
    <property type="match status" value="1"/>
</dbReference>
<sequence length="613" mass="68502">MGSKILGRPENSRFLPVNSKEMKGRGWESCDFIFISGDAYVDHPSFAVALVSRYLEAQGFRVGVIPQPDWKTPESYTVLGRPRLGFLVGPGAMDSMMAHYTAARKPRSEDAYSPGGKAGFRPDRATLKYVECIRAAYKDIPVIIGGIEASLRRFAHYDYWSDTVRRSILLDSKADILVYGMGERPILEIARRLQKGEPVSTIRDVRGTCVRSHGQPPEIAACVRLPDYEAVKGADPGSLRAYAEHFMLQKLQGDPQTAKPLAEKSDGDRWVIQNPPAFPLIAPELDSIYELPYQRRAHPMYDAAGGIPGLKEVQFSLVSSRGCFGGCSFCAITSHQGRAISSRSRESLVREAETLARHRDFKGYIHDVGGPTANFYRAPCKRQAKGGFCPEKECLYPKPCPQLKADHRPYIETLTALRNIDTVKKVFIRSGIRFDYLELDTQSGQEFLETLCKYHVSGQLKVAPEHITPGVLAAMGKGKAETYEKFREDYAETNRRLGLKQYLIPYFISSHPGSSLADAVELALFMKKSHFVPDQVQDFYPSPGTLSTVMYHTGLDPRTMESISVPRGEREKRLQRALLQFNHAEQKALVLEALRMAGREDLIGNGAECLVRK</sequence>
<dbReference type="InterPro" id="IPR024560">
    <property type="entry name" value="UPF0313_C"/>
</dbReference>
<keyword evidence="3 6" id="KW-0479">Metal-binding</keyword>
<proteinExistence type="inferred from homology"/>
<feature type="binding site" evidence="6">
    <location>
        <position position="323"/>
    </location>
    <ligand>
        <name>[4Fe-4S] cluster</name>
        <dbReference type="ChEBI" id="CHEBI:49883"/>
        <note>4Fe-4S-S-AdoMet</note>
    </ligand>
</feature>
<evidence type="ECO:0000256" key="3">
    <source>
        <dbReference type="ARBA" id="ARBA00022723"/>
    </source>
</evidence>